<evidence type="ECO:0000256" key="5">
    <source>
        <dbReference type="ARBA" id="ARBA00022989"/>
    </source>
</evidence>
<keyword evidence="6 7" id="KW-0472">Membrane</keyword>
<dbReference type="InterPro" id="IPR036259">
    <property type="entry name" value="MFS_trans_sf"/>
</dbReference>
<feature type="transmembrane region" description="Helical" evidence="7">
    <location>
        <begin position="222"/>
        <end position="243"/>
    </location>
</feature>
<dbReference type="SUPFAM" id="SSF103473">
    <property type="entry name" value="MFS general substrate transporter"/>
    <property type="match status" value="1"/>
</dbReference>
<evidence type="ECO:0000259" key="8">
    <source>
        <dbReference type="PROSITE" id="PS50850"/>
    </source>
</evidence>
<dbReference type="GO" id="GO:0005886">
    <property type="term" value="C:plasma membrane"/>
    <property type="evidence" value="ECO:0007669"/>
    <property type="project" value="UniProtKB-SubCell"/>
</dbReference>
<gene>
    <name evidence="9" type="ORF">LPB138_06785</name>
</gene>
<feature type="transmembrane region" description="Helical" evidence="7">
    <location>
        <begin position="173"/>
        <end position="193"/>
    </location>
</feature>
<evidence type="ECO:0000256" key="1">
    <source>
        <dbReference type="ARBA" id="ARBA00004651"/>
    </source>
</evidence>
<organism evidence="9 10">
    <name type="scientific">Urechidicola croceus</name>
    <dbReference type="NCBI Taxonomy" id="1850246"/>
    <lineage>
        <taxon>Bacteria</taxon>
        <taxon>Pseudomonadati</taxon>
        <taxon>Bacteroidota</taxon>
        <taxon>Flavobacteriia</taxon>
        <taxon>Flavobacteriales</taxon>
        <taxon>Flavobacteriaceae</taxon>
        <taxon>Urechidicola</taxon>
    </lineage>
</organism>
<feature type="domain" description="Major facilitator superfamily (MFS) profile" evidence="8">
    <location>
        <begin position="19"/>
        <end position="401"/>
    </location>
</feature>
<dbReference type="PANTHER" id="PTHR23517">
    <property type="entry name" value="RESISTANCE PROTEIN MDTM, PUTATIVE-RELATED-RELATED"/>
    <property type="match status" value="1"/>
</dbReference>
<feature type="transmembrane region" description="Helical" evidence="7">
    <location>
        <begin position="20"/>
        <end position="40"/>
    </location>
</feature>
<dbReference type="EMBL" id="CP017478">
    <property type="protein sequence ID" value="AOW20395.1"/>
    <property type="molecule type" value="Genomic_DNA"/>
</dbReference>
<dbReference type="PANTHER" id="PTHR23517:SF2">
    <property type="entry name" value="MULTIDRUG RESISTANCE PROTEIN MDTH"/>
    <property type="match status" value="1"/>
</dbReference>
<evidence type="ECO:0000256" key="6">
    <source>
        <dbReference type="ARBA" id="ARBA00023136"/>
    </source>
</evidence>
<keyword evidence="5 7" id="KW-1133">Transmembrane helix</keyword>
<evidence type="ECO:0000256" key="4">
    <source>
        <dbReference type="ARBA" id="ARBA00022692"/>
    </source>
</evidence>
<dbReference type="KEGG" id="lul:LPB138_06785"/>
<name>A0A1D8P752_9FLAO</name>
<feature type="transmembrane region" description="Helical" evidence="7">
    <location>
        <begin position="81"/>
        <end position="100"/>
    </location>
</feature>
<dbReference type="OrthoDB" id="5379144at2"/>
<dbReference type="InterPro" id="IPR020846">
    <property type="entry name" value="MFS_dom"/>
</dbReference>
<feature type="transmembrane region" description="Helical" evidence="7">
    <location>
        <begin position="348"/>
        <end position="367"/>
    </location>
</feature>
<dbReference type="InterPro" id="IPR011701">
    <property type="entry name" value="MFS"/>
</dbReference>
<feature type="transmembrane region" description="Helical" evidence="7">
    <location>
        <begin position="255"/>
        <end position="278"/>
    </location>
</feature>
<keyword evidence="3" id="KW-1003">Cell membrane</keyword>
<dbReference type="Proteomes" id="UP000176050">
    <property type="component" value="Chromosome"/>
</dbReference>
<evidence type="ECO:0000256" key="2">
    <source>
        <dbReference type="ARBA" id="ARBA00022448"/>
    </source>
</evidence>
<keyword evidence="4 7" id="KW-0812">Transmembrane</keyword>
<keyword evidence="2" id="KW-0813">Transport</keyword>
<dbReference type="PROSITE" id="PS50850">
    <property type="entry name" value="MFS"/>
    <property type="match status" value="1"/>
</dbReference>
<dbReference type="Gene3D" id="1.20.1250.20">
    <property type="entry name" value="MFS general substrate transporter like domains"/>
    <property type="match status" value="1"/>
</dbReference>
<evidence type="ECO:0000313" key="9">
    <source>
        <dbReference type="EMBL" id="AOW20395.1"/>
    </source>
</evidence>
<evidence type="ECO:0000256" key="7">
    <source>
        <dbReference type="SAM" id="Phobius"/>
    </source>
</evidence>
<keyword evidence="10" id="KW-1185">Reference proteome</keyword>
<dbReference type="RefSeq" id="WP_070236538.1">
    <property type="nucleotide sequence ID" value="NZ_CP017478.1"/>
</dbReference>
<feature type="transmembrane region" description="Helical" evidence="7">
    <location>
        <begin position="144"/>
        <end position="167"/>
    </location>
</feature>
<protein>
    <submittedName>
        <fullName evidence="9">MFS transporter</fullName>
    </submittedName>
</protein>
<proteinExistence type="predicted"/>
<feature type="transmembrane region" description="Helical" evidence="7">
    <location>
        <begin position="313"/>
        <end position="336"/>
    </location>
</feature>
<sequence length="406" mass="46302">MLKRTANLYADSFKGLSKEIWWLALVTFINRAGTMILPFMSKYLKEDLEFTYVQVAVIMSFFGVGSTIGSWIGGKMTDKIGFYKVMIYSMLLTGFLFFGLQYVKTFWGLCFSILFIMSIADMFRPAMFVSLNTYSKPENRTRSLTLIRLAINLGFTVGPFIAGIIIVSHGYDLLFWIDGITCILSILLFTYLVKEKKSKPKEKKEEVDLLDASATVFRDKPYWIFLGISFSMGIIFFPLFHTMPIYHFEHYGLTAVYTGLLFLLNGFLIFLLEMPMVHWIEKKKIPPTKLIVYASILMATSIFLLLIDTWSGILIVSMLFITVGEMVGFPYTNAFAMKRAKIGNEGRYMGLYSMSFSIAHIFSPYMLIVVGILGYPITFLVLGIFGILAVVLSIWLRKTIVKEESN</sequence>
<dbReference type="InterPro" id="IPR050171">
    <property type="entry name" value="MFS_Transporters"/>
</dbReference>
<feature type="transmembrane region" description="Helical" evidence="7">
    <location>
        <begin position="106"/>
        <end position="123"/>
    </location>
</feature>
<dbReference type="Pfam" id="PF07690">
    <property type="entry name" value="MFS_1"/>
    <property type="match status" value="1"/>
</dbReference>
<evidence type="ECO:0000313" key="10">
    <source>
        <dbReference type="Proteomes" id="UP000176050"/>
    </source>
</evidence>
<accession>A0A1D8P752</accession>
<dbReference type="GO" id="GO:0022857">
    <property type="term" value="F:transmembrane transporter activity"/>
    <property type="evidence" value="ECO:0007669"/>
    <property type="project" value="InterPro"/>
</dbReference>
<feature type="transmembrane region" description="Helical" evidence="7">
    <location>
        <begin position="373"/>
        <end position="396"/>
    </location>
</feature>
<evidence type="ECO:0000256" key="3">
    <source>
        <dbReference type="ARBA" id="ARBA00022475"/>
    </source>
</evidence>
<dbReference type="AlphaFoldDB" id="A0A1D8P752"/>
<feature type="transmembrane region" description="Helical" evidence="7">
    <location>
        <begin position="52"/>
        <end position="74"/>
    </location>
</feature>
<reference evidence="9 10" key="1">
    <citation type="submission" date="2016-10" db="EMBL/GenBank/DDBJ databases">
        <title>Lutibacter sp. LPB0138, isolated from marine gastropod.</title>
        <authorList>
            <person name="Kim E."/>
            <person name="Yi H."/>
        </authorList>
    </citation>
    <scope>NUCLEOTIDE SEQUENCE [LARGE SCALE GENOMIC DNA]</scope>
    <source>
        <strain evidence="9 10">LPB0138</strain>
    </source>
</reference>
<comment type="subcellular location">
    <subcellularLocation>
        <location evidence="1">Cell membrane</location>
        <topology evidence="1">Multi-pass membrane protein</topology>
    </subcellularLocation>
</comment>
<feature type="transmembrane region" description="Helical" evidence="7">
    <location>
        <begin position="290"/>
        <end position="307"/>
    </location>
</feature>